<gene>
    <name evidence="2" type="ORF">SAMN05216289_102215</name>
</gene>
<name>A0A1I4VLH8_9GAMM</name>
<sequence length="251" mass="25853">MNAKSVSAASGIEWISGSFQRILRNPVAFLVMGLIVAAIGIVPLLGGLVTVILGPALYGGIIYAAHEQEQGRNAEIPQLFRAFNEPGKLGPMIMLCLPSIAGAVLIFVLLIIFLGGALLGGGFSSVSSGSPAAIVGALGAGALILVPLMLAIALAVYALQFFAIPRVMLEGAEPMAAMKQSLRDCLANVGAYLVFVGVLMLGFIVLAVVLSVLSFLGSLLVSTVLVPTVACGLYLAWRQVYTGATELPAQG</sequence>
<feature type="transmembrane region" description="Helical" evidence="1">
    <location>
        <begin position="95"/>
        <end position="119"/>
    </location>
</feature>
<reference evidence="2 3" key="1">
    <citation type="submission" date="2016-10" db="EMBL/GenBank/DDBJ databases">
        <authorList>
            <person name="de Groot N.N."/>
        </authorList>
    </citation>
    <scope>NUCLEOTIDE SEQUENCE [LARGE SCALE GENOMIC DNA]</scope>
    <source>
        <strain evidence="2 3">CGMCC 1.7659</strain>
    </source>
</reference>
<organism evidence="2 3">
    <name type="scientific">Dokdonella immobilis</name>
    <dbReference type="NCBI Taxonomy" id="578942"/>
    <lineage>
        <taxon>Bacteria</taxon>
        <taxon>Pseudomonadati</taxon>
        <taxon>Pseudomonadota</taxon>
        <taxon>Gammaproteobacteria</taxon>
        <taxon>Lysobacterales</taxon>
        <taxon>Rhodanobacteraceae</taxon>
        <taxon>Dokdonella</taxon>
    </lineage>
</organism>
<evidence type="ECO:0008006" key="4">
    <source>
        <dbReference type="Google" id="ProtNLM"/>
    </source>
</evidence>
<evidence type="ECO:0000313" key="2">
    <source>
        <dbReference type="EMBL" id="SFN02124.1"/>
    </source>
</evidence>
<dbReference type="EMBL" id="FOVF01000002">
    <property type="protein sequence ID" value="SFN02124.1"/>
    <property type="molecule type" value="Genomic_DNA"/>
</dbReference>
<dbReference type="Proteomes" id="UP000198575">
    <property type="component" value="Unassembled WGS sequence"/>
</dbReference>
<keyword evidence="1" id="KW-0472">Membrane</keyword>
<feature type="transmembrane region" description="Helical" evidence="1">
    <location>
        <begin position="27"/>
        <end position="53"/>
    </location>
</feature>
<accession>A0A1I4VLH8</accession>
<protein>
    <recommendedName>
        <fullName evidence="4">DUF4013 domain-containing protein</fullName>
    </recommendedName>
</protein>
<feature type="transmembrane region" description="Helical" evidence="1">
    <location>
        <begin position="131"/>
        <end position="164"/>
    </location>
</feature>
<dbReference type="NCBIfam" id="NF041043">
    <property type="entry name" value="BPSS1780_fam"/>
    <property type="match status" value="1"/>
</dbReference>
<feature type="transmembrane region" description="Helical" evidence="1">
    <location>
        <begin position="185"/>
        <end position="209"/>
    </location>
</feature>
<dbReference type="RefSeq" id="WP_092404513.1">
    <property type="nucleotide sequence ID" value="NZ_FOVF01000002.1"/>
</dbReference>
<evidence type="ECO:0000313" key="3">
    <source>
        <dbReference type="Proteomes" id="UP000198575"/>
    </source>
</evidence>
<keyword evidence="1" id="KW-0812">Transmembrane</keyword>
<feature type="transmembrane region" description="Helical" evidence="1">
    <location>
        <begin position="215"/>
        <end position="237"/>
    </location>
</feature>
<dbReference type="AlphaFoldDB" id="A0A1I4VLH8"/>
<keyword evidence="1" id="KW-1133">Transmembrane helix</keyword>
<dbReference type="STRING" id="578942.SAMN05216289_102215"/>
<keyword evidence="3" id="KW-1185">Reference proteome</keyword>
<dbReference type="OrthoDB" id="6008063at2"/>
<proteinExistence type="predicted"/>
<dbReference type="InterPro" id="IPR047798">
    <property type="entry name" value="BPSS1780-like"/>
</dbReference>
<evidence type="ECO:0000256" key="1">
    <source>
        <dbReference type="SAM" id="Phobius"/>
    </source>
</evidence>